<gene>
    <name evidence="2" type="ORF">FOE78_12205</name>
</gene>
<feature type="region of interest" description="Disordered" evidence="1">
    <location>
        <begin position="30"/>
        <end position="56"/>
    </location>
</feature>
<keyword evidence="3" id="KW-1185">Reference proteome</keyword>
<dbReference type="KEGG" id="mik:FOE78_12205"/>
<dbReference type="EMBL" id="CP041692">
    <property type="protein sequence ID" value="QDP96568.1"/>
    <property type="molecule type" value="Genomic_DNA"/>
</dbReference>
<sequence>MHNTPIQIGRLLIAVATSLVLGVTGASLTFPSRHPVSPERPPVSPGPVSRGAGGSQTPDRLELLSVALPSSAEPNVTDSVTNARARSWGLRPTTINTAAVGTSGCDGCNAAAETVHLITVDWSRTVQSDNVAESQATGADANASALSIQVVLARRAKTVVVNNHASASTVNCTGCNSAAMAIQVVIVGARRTPSAQTRAELDDLKANAEQLLQRSAQPQARGMSPQTAGNDLASQIARVVTNDVGGTTQQQQVSFQAQS</sequence>
<reference evidence="2 3" key="1">
    <citation type="submission" date="2019-07" db="EMBL/GenBank/DDBJ databases">
        <title>Microlunatus dokdonensis sp. nov. isolated from the rhizospheric soil of the wild plant Elymus tsukushiensis.</title>
        <authorList>
            <person name="Ghim S.-Y."/>
            <person name="Hwang Y.-J."/>
            <person name="Son J.-S."/>
            <person name="Shin J.-H."/>
        </authorList>
    </citation>
    <scope>NUCLEOTIDE SEQUENCE [LARGE SCALE GENOMIC DNA]</scope>
    <source>
        <strain evidence="2 3">KUDC0627</strain>
    </source>
</reference>
<evidence type="ECO:0000256" key="1">
    <source>
        <dbReference type="SAM" id="MobiDB-lite"/>
    </source>
</evidence>
<evidence type="ECO:0000313" key="3">
    <source>
        <dbReference type="Proteomes" id="UP000319263"/>
    </source>
</evidence>
<name>A0A516PZI0_9ACTN</name>
<protein>
    <submittedName>
        <fullName evidence="2">Uncharacterized protein</fullName>
    </submittedName>
</protein>
<accession>A0A516PZI0</accession>
<proteinExistence type="predicted"/>
<organism evidence="2 3">
    <name type="scientific">Microlunatus elymi</name>
    <dbReference type="NCBI Taxonomy" id="2596828"/>
    <lineage>
        <taxon>Bacteria</taxon>
        <taxon>Bacillati</taxon>
        <taxon>Actinomycetota</taxon>
        <taxon>Actinomycetes</taxon>
        <taxon>Propionibacteriales</taxon>
        <taxon>Propionibacteriaceae</taxon>
        <taxon>Microlunatus</taxon>
    </lineage>
</organism>
<dbReference type="AlphaFoldDB" id="A0A516PZI0"/>
<evidence type="ECO:0000313" key="2">
    <source>
        <dbReference type="EMBL" id="QDP96568.1"/>
    </source>
</evidence>
<dbReference type="Proteomes" id="UP000319263">
    <property type="component" value="Chromosome"/>
</dbReference>